<dbReference type="SUPFAM" id="SSF46785">
    <property type="entry name" value="Winged helix' DNA-binding domain"/>
    <property type="match status" value="1"/>
</dbReference>
<dbReference type="AlphaFoldDB" id="A0A8J7G9Z4"/>
<evidence type="ECO:0000259" key="4">
    <source>
        <dbReference type="PROSITE" id="PS50949"/>
    </source>
</evidence>
<dbReference type="GO" id="GO:0003677">
    <property type="term" value="F:DNA binding"/>
    <property type="evidence" value="ECO:0007669"/>
    <property type="project" value="UniProtKB-KW"/>
</dbReference>
<dbReference type="PROSITE" id="PS50949">
    <property type="entry name" value="HTH_GNTR"/>
    <property type="match status" value="1"/>
</dbReference>
<evidence type="ECO:0000256" key="2">
    <source>
        <dbReference type="ARBA" id="ARBA00023125"/>
    </source>
</evidence>
<dbReference type="Gene3D" id="1.10.10.10">
    <property type="entry name" value="Winged helix-like DNA-binding domain superfamily/Winged helix DNA-binding domain"/>
    <property type="match status" value="1"/>
</dbReference>
<accession>A0A8J7G9Z4</accession>
<dbReference type="Pfam" id="PF00392">
    <property type="entry name" value="GntR"/>
    <property type="match status" value="1"/>
</dbReference>
<dbReference type="InterPro" id="IPR000524">
    <property type="entry name" value="Tscrpt_reg_HTH_GntR"/>
</dbReference>
<feature type="domain" description="HTH gntR-type" evidence="4">
    <location>
        <begin position="11"/>
        <end position="79"/>
    </location>
</feature>
<dbReference type="InterPro" id="IPR036390">
    <property type="entry name" value="WH_DNA-bd_sf"/>
</dbReference>
<evidence type="ECO:0000313" key="6">
    <source>
        <dbReference type="Proteomes" id="UP000622653"/>
    </source>
</evidence>
<dbReference type="PANTHER" id="PTHR38445:SF7">
    <property type="entry name" value="GNTR-FAMILY TRANSCRIPTIONAL REGULATOR"/>
    <property type="match status" value="1"/>
</dbReference>
<sequence>MTIIISPQDPTPLYAQIVEQMKRQIADGTLQADEQLPSIRNLAKQLEVSVITTKRAYEELEKEGLIYSVHGRGSFVQAQTNNVKTEWLRLAFEQKCEALIQEGRALGLSNEEMLDMLRIYIEEEKS</sequence>
<keyword evidence="2" id="KW-0238">DNA-binding</keyword>
<dbReference type="PANTHER" id="PTHR38445">
    <property type="entry name" value="HTH-TYPE TRANSCRIPTIONAL REPRESSOR YTRA"/>
    <property type="match status" value="1"/>
</dbReference>
<name>A0A8J7G9Z4_9BACL</name>
<evidence type="ECO:0000256" key="1">
    <source>
        <dbReference type="ARBA" id="ARBA00023015"/>
    </source>
</evidence>
<evidence type="ECO:0000313" key="5">
    <source>
        <dbReference type="EMBL" id="MBF4500670.1"/>
    </source>
</evidence>
<keyword evidence="1" id="KW-0805">Transcription regulation</keyword>
<evidence type="ECO:0000256" key="3">
    <source>
        <dbReference type="ARBA" id="ARBA00023163"/>
    </source>
</evidence>
<gene>
    <name evidence="5" type="ORF">IRY55_04765</name>
</gene>
<comment type="caution">
    <text evidence="5">The sequence shown here is derived from an EMBL/GenBank/DDBJ whole genome shotgun (WGS) entry which is preliminary data.</text>
</comment>
<keyword evidence="6" id="KW-1185">Reference proteome</keyword>
<keyword evidence="3" id="KW-0804">Transcription</keyword>
<dbReference type="Proteomes" id="UP000622653">
    <property type="component" value="Unassembled WGS sequence"/>
</dbReference>
<dbReference type="InterPro" id="IPR036388">
    <property type="entry name" value="WH-like_DNA-bd_sf"/>
</dbReference>
<proteinExistence type="predicted"/>
<protein>
    <submittedName>
        <fullName evidence="5">GntR family transcriptional regulator</fullName>
    </submittedName>
</protein>
<dbReference type="GO" id="GO:0003700">
    <property type="term" value="F:DNA-binding transcription factor activity"/>
    <property type="evidence" value="ECO:0007669"/>
    <property type="project" value="InterPro"/>
</dbReference>
<organism evidence="5 6">
    <name type="scientific">Savagea serpentis</name>
    <dbReference type="NCBI Taxonomy" id="2785297"/>
    <lineage>
        <taxon>Bacteria</taxon>
        <taxon>Bacillati</taxon>
        <taxon>Bacillota</taxon>
        <taxon>Bacilli</taxon>
        <taxon>Bacillales</taxon>
        <taxon>Caryophanaceae</taxon>
        <taxon>Savagea</taxon>
    </lineage>
</organism>
<dbReference type="EMBL" id="JADKPV010000001">
    <property type="protein sequence ID" value="MBF4500670.1"/>
    <property type="molecule type" value="Genomic_DNA"/>
</dbReference>
<reference evidence="5" key="1">
    <citation type="submission" date="2020-11" db="EMBL/GenBank/DDBJ databases">
        <title>Multidrug resistant novel bacterium Savagea serpentis sp. nov., isolated from the scats of a vine snake (Ahaetulla nasuta).</title>
        <authorList>
            <person name="Venkata Ramana V."/>
            <person name="Vikas Patil S."/>
            <person name="Yogita Lugani V."/>
        </authorList>
    </citation>
    <scope>NUCLEOTIDE SEQUENCE</scope>
    <source>
        <strain evidence="5">SN6</strain>
    </source>
</reference>
<dbReference type="SMART" id="SM00345">
    <property type="entry name" value="HTH_GNTR"/>
    <property type="match status" value="1"/>
</dbReference>
<dbReference type="CDD" id="cd07377">
    <property type="entry name" value="WHTH_GntR"/>
    <property type="match status" value="1"/>
</dbReference>
<dbReference type="RefSeq" id="WP_194562099.1">
    <property type="nucleotide sequence ID" value="NZ_JADKPV010000001.1"/>
</dbReference>